<dbReference type="RefSeq" id="WP_136540381.1">
    <property type="nucleotide sequence ID" value="NZ_STGU01000004.1"/>
</dbReference>
<reference evidence="1 2" key="1">
    <citation type="submission" date="2019-04" db="EMBL/GenBank/DDBJ databases">
        <title>genome sequence of strain W3.</title>
        <authorList>
            <person name="Gao J."/>
            <person name="Sun J."/>
        </authorList>
    </citation>
    <scope>NUCLEOTIDE SEQUENCE [LARGE SCALE GENOMIC DNA]</scope>
    <source>
        <strain evidence="1 2">W3</strain>
    </source>
</reference>
<evidence type="ECO:0000313" key="1">
    <source>
        <dbReference type="EMBL" id="THV36924.1"/>
    </source>
</evidence>
<dbReference type="AlphaFoldDB" id="A0A4S8Q9B5"/>
<dbReference type="Proteomes" id="UP000307378">
    <property type="component" value="Unassembled WGS sequence"/>
</dbReference>
<proteinExistence type="predicted"/>
<evidence type="ECO:0000313" key="2">
    <source>
        <dbReference type="Proteomes" id="UP000307378"/>
    </source>
</evidence>
<gene>
    <name evidence="1" type="ORF">FAA86_10540</name>
</gene>
<comment type="caution">
    <text evidence="1">The sequence shown here is derived from an EMBL/GenBank/DDBJ whole genome shotgun (WGS) entry which is preliminary data.</text>
</comment>
<sequence length="66" mass="6955">MADFCKQCSIETFGEDMEDLAGLSKPEDTTNGLFAVVLCEGCGPTQVDHTGKCVAPDCMEKHGTAA</sequence>
<dbReference type="EMBL" id="STGU01000004">
    <property type="protein sequence ID" value="THV36924.1"/>
    <property type="molecule type" value="Genomic_DNA"/>
</dbReference>
<organism evidence="1 2">
    <name type="scientific">Rhizobium rosettiformans W3</name>
    <dbReference type="NCBI Taxonomy" id="538378"/>
    <lineage>
        <taxon>Bacteria</taxon>
        <taxon>Pseudomonadati</taxon>
        <taxon>Pseudomonadota</taxon>
        <taxon>Alphaproteobacteria</taxon>
        <taxon>Hyphomicrobiales</taxon>
        <taxon>Rhizobiaceae</taxon>
        <taxon>Rhizobium/Agrobacterium group</taxon>
        <taxon>Rhizobium</taxon>
    </lineage>
</organism>
<name>A0A4S8Q9B5_9HYPH</name>
<protein>
    <submittedName>
        <fullName evidence="1">Uncharacterized protein</fullName>
    </submittedName>
</protein>
<accession>A0A4S8Q9B5</accession>